<dbReference type="Proteomes" id="UP001140234">
    <property type="component" value="Unassembled WGS sequence"/>
</dbReference>
<gene>
    <name evidence="1" type="ORF">IWQ57_006159</name>
</gene>
<name>A0ACC1JKZ2_9FUNG</name>
<evidence type="ECO:0000313" key="2">
    <source>
        <dbReference type="Proteomes" id="UP001140234"/>
    </source>
</evidence>
<reference evidence="1" key="1">
    <citation type="submission" date="2022-07" db="EMBL/GenBank/DDBJ databases">
        <title>Phylogenomic reconstructions and comparative analyses of Kickxellomycotina fungi.</title>
        <authorList>
            <person name="Reynolds N.K."/>
            <person name="Stajich J.E."/>
            <person name="Barry K."/>
            <person name="Grigoriev I.V."/>
            <person name="Crous P."/>
            <person name="Smith M.E."/>
        </authorList>
    </citation>
    <scope>NUCLEOTIDE SEQUENCE</scope>
    <source>
        <strain evidence="1">CBS 109366</strain>
    </source>
</reference>
<protein>
    <submittedName>
        <fullName evidence="1">Uncharacterized protein</fullName>
    </submittedName>
</protein>
<organism evidence="1 2">
    <name type="scientific">Coemansia nantahalensis</name>
    <dbReference type="NCBI Taxonomy" id="2789366"/>
    <lineage>
        <taxon>Eukaryota</taxon>
        <taxon>Fungi</taxon>
        <taxon>Fungi incertae sedis</taxon>
        <taxon>Zoopagomycota</taxon>
        <taxon>Kickxellomycotina</taxon>
        <taxon>Kickxellomycetes</taxon>
        <taxon>Kickxellales</taxon>
        <taxon>Kickxellaceae</taxon>
        <taxon>Coemansia</taxon>
    </lineage>
</organism>
<accession>A0ACC1JKZ2</accession>
<comment type="caution">
    <text evidence="1">The sequence shown here is derived from an EMBL/GenBank/DDBJ whole genome shotgun (WGS) entry which is preliminary data.</text>
</comment>
<sequence>MVCVHLLAADTREFDSFSVDYSMLSRFTFETLAGMLSTLEESPARSAQCGDQRDSHAVQLCRTRFGTSLQAVYDQVGANDDVYVVFD</sequence>
<keyword evidence="2" id="KW-1185">Reference proteome</keyword>
<proteinExistence type="predicted"/>
<evidence type="ECO:0000313" key="1">
    <source>
        <dbReference type="EMBL" id="KAJ2761012.1"/>
    </source>
</evidence>
<dbReference type="EMBL" id="JANBUJ010003339">
    <property type="protein sequence ID" value="KAJ2761012.1"/>
    <property type="molecule type" value="Genomic_DNA"/>
</dbReference>